<dbReference type="GO" id="GO:0005634">
    <property type="term" value="C:nucleus"/>
    <property type="evidence" value="ECO:0007669"/>
    <property type="project" value="UniProtKB-SubCell"/>
</dbReference>
<dbReference type="PROSITE" id="PS50157">
    <property type="entry name" value="ZINC_FINGER_C2H2_2"/>
    <property type="match status" value="1"/>
</dbReference>
<dbReference type="EMBL" id="OU963862">
    <property type="protein sequence ID" value="CAH0381261.1"/>
    <property type="molecule type" value="Genomic_DNA"/>
</dbReference>
<evidence type="ECO:0000256" key="5">
    <source>
        <dbReference type="ARBA" id="ARBA00022833"/>
    </source>
</evidence>
<keyword evidence="4 9" id="KW-0863">Zinc-finger</keyword>
<evidence type="ECO:0000256" key="1">
    <source>
        <dbReference type="ARBA" id="ARBA00004123"/>
    </source>
</evidence>
<dbReference type="SMART" id="SM00355">
    <property type="entry name" value="ZnF_C2H2"/>
    <property type="match status" value="2"/>
</dbReference>
<evidence type="ECO:0000256" key="8">
    <source>
        <dbReference type="ARBA" id="ARBA00037948"/>
    </source>
</evidence>
<dbReference type="PROSITE" id="PS00028">
    <property type="entry name" value="ZINC_FINGER_C2H2_1"/>
    <property type="match status" value="1"/>
</dbReference>
<keyword evidence="2" id="KW-0479">Metal-binding</keyword>
<dbReference type="SUPFAM" id="SSF57667">
    <property type="entry name" value="beta-beta-alpha zinc fingers"/>
    <property type="match status" value="1"/>
</dbReference>
<comment type="subcellular location">
    <subcellularLocation>
        <location evidence="1">Nucleus</location>
    </subcellularLocation>
</comment>
<feature type="region of interest" description="Disordered" evidence="10">
    <location>
        <begin position="144"/>
        <end position="165"/>
    </location>
</feature>
<dbReference type="GO" id="GO:0000978">
    <property type="term" value="F:RNA polymerase II cis-regulatory region sequence-specific DNA binding"/>
    <property type="evidence" value="ECO:0007669"/>
    <property type="project" value="TreeGrafter"/>
</dbReference>
<evidence type="ECO:0000256" key="10">
    <source>
        <dbReference type="SAM" id="MobiDB-lite"/>
    </source>
</evidence>
<evidence type="ECO:0000313" key="13">
    <source>
        <dbReference type="Proteomes" id="UP001152759"/>
    </source>
</evidence>
<evidence type="ECO:0000256" key="9">
    <source>
        <dbReference type="PROSITE-ProRule" id="PRU00042"/>
    </source>
</evidence>
<evidence type="ECO:0000256" key="6">
    <source>
        <dbReference type="ARBA" id="ARBA00023125"/>
    </source>
</evidence>
<name>A0A9N9ZZU4_BEMTA</name>
<keyword evidence="6" id="KW-0238">DNA-binding</keyword>
<dbReference type="InterPro" id="IPR050527">
    <property type="entry name" value="Snail/Krueppel_Znf"/>
</dbReference>
<keyword evidence="3" id="KW-0677">Repeat</keyword>
<keyword evidence="7" id="KW-0539">Nucleus</keyword>
<dbReference type="Proteomes" id="UP001152759">
    <property type="component" value="Chromosome 1"/>
</dbReference>
<dbReference type="GO" id="GO:0008270">
    <property type="term" value="F:zinc ion binding"/>
    <property type="evidence" value="ECO:0007669"/>
    <property type="project" value="UniProtKB-KW"/>
</dbReference>
<feature type="compositionally biased region" description="Low complexity" evidence="10">
    <location>
        <begin position="149"/>
        <end position="162"/>
    </location>
</feature>
<dbReference type="InterPro" id="IPR013087">
    <property type="entry name" value="Znf_C2H2_type"/>
</dbReference>
<accession>A0A9N9ZZU4</accession>
<evidence type="ECO:0000256" key="2">
    <source>
        <dbReference type="ARBA" id="ARBA00022723"/>
    </source>
</evidence>
<dbReference type="InterPro" id="IPR036236">
    <property type="entry name" value="Znf_C2H2_sf"/>
</dbReference>
<feature type="region of interest" description="Disordered" evidence="10">
    <location>
        <begin position="1"/>
        <end position="22"/>
    </location>
</feature>
<evidence type="ECO:0000256" key="4">
    <source>
        <dbReference type="ARBA" id="ARBA00022771"/>
    </source>
</evidence>
<reference evidence="12" key="1">
    <citation type="submission" date="2021-12" db="EMBL/GenBank/DDBJ databases">
        <authorList>
            <person name="King R."/>
        </authorList>
    </citation>
    <scope>NUCLEOTIDE SEQUENCE</scope>
</reference>
<dbReference type="GO" id="GO:0000981">
    <property type="term" value="F:DNA-binding transcription factor activity, RNA polymerase II-specific"/>
    <property type="evidence" value="ECO:0007669"/>
    <property type="project" value="TreeGrafter"/>
</dbReference>
<proteinExistence type="inferred from homology"/>
<keyword evidence="5" id="KW-0862">Zinc</keyword>
<sequence>MTFVDVKPVSSELEQRDDPTPEVACEEPFDLARLLSEQIKGKMIMRTFQARGELAAEERRQLADLILTAEIGGDPNKMIPPDRFAELARQVAQVFPTESSRLYYSKSDQVATIDGKTRKKARGILYDKFTHLRRKFRAKGLIDQPYGRTSSSSSSPSTSTASKGKKILEGDERSEWLQSHLQPWEQVVEYWRMTYEHRASNLKLPETNILEYFNKYPALKQPAGCNLLLQDFNVKYNRYPQLHRNLLESWPIHREKIIALLERKCRTERAFKSLISSHGLDLENIADPFDRDVLAFKSLGFLLPCAIGPRDKSSKKSSRYSKTQASDALLLRIPNPAQLPATVAARNECLQNFGLAGNPWGVEFRQLGVRILSARLHGLLSKLQNARHSDAAQEIRVREIGSVRVQKAVFTEEDCGSFLNKSQSSQIRRIRDKSRIPCYNCETCGVLDERRLELMYLNKMYVYRDRRDLPFKCDYCPKSYSRRQLLTRHQKFECHQIAEKPRFQCPYCPHSAKRKDHLKVHVMNQHQTIPK</sequence>
<keyword evidence="13" id="KW-1185">Reference proteome</keyword>
<evidence type="ECO:0000256" key="3">
    <source>
        <dbReference type="ARBA" id="ARBA00022737"/>
    </source>
</evidence>
<gene>
    <name evidence="12" type="ORF">BEMITA_LOCUS930</name>
</gene>
<dbReference type="AlphaFoldDB" id="A0A9N9ZZU4"/>
<evidence type="ECO:0000256" key="7">
    <source>
        <dbReference type="ARBA" id="ARBA00023242"/>
    </source>
</evidence>
<evidence type="ECO:0000313" key="12">
    <source>
        <dbReference type="EMBL" id="CAH0381261.1"/>
    </source>
</evidence>
<evidence type="ECO:0000259" key="11">
    <source>
        <dbReference type="PROSITE" id="PS50157"/>
    </source>
</evidence>
<organism evidence="12 13">
    <name type="scientific">Bemisia tabaci</name>
    <name type="common">Sweetpotato whitefly</name>
    <name type="synonym">Aleurodes tabaci</name>
    <dbReference type="NCBI Taxonomy" id="7038"/>
    <lineage>
        <taxon>Eukaryota</taxon>
        <taxon>Metazoa</taxon>
        <taxon>Ecdysozoa</taxon>
        <taxon>Arthropoda</taxon>
        <taxon>Hexapoda</taxon>
        <taxon>Insecta</taxon>
        <taxon>Pterygota</taxon>
        <taxon>Neoptera</taxon>
        <taxon>Paraneoptera</taxon>
        <taxon>Hemiptera</taxon>
        <taxon>Sternorrhyncha</taxon>
        <taxon>Aleyrodoidea</taxon>
        <taxon>Aleyrodidae</taxon>
        <taxon>Aleyrodinae</taxon>
        <taxon>Bemisia</taxon>
    </lineage>
</organism>
<feature type="domain" description="C2H2-type" evidence="11">
    <location>
        <begin position="471"/>
        <end position="501"/>
    </location>
</feature>
<dbReference type="Gene3D" id="3.30.160.60">
    <property type="entry name" value="Classic Zinc Finger"/>
    <property type="match status" value="1"/>
</dbReference>
<comment type="similarity">
    <text evidence="8">Belongs to the snail C2H2-type zinc-finger protein family.</text>
</comment>
<dbReference type="PANTHER" id="PTHR24388">
    <property type="entry name" value="ZINC FINGER PROTEIN"/>
    <property type="match status" value="1"/>
</dbReference>
<dbReference type="PANTHER" id="PTHR24388:SF54">
    <property type="entry name" value="PROTEIN ESCARGOT"/>
    <property type="match status" value="1"/>
</dbReference>
<protein>
    <recommendedName>
        <fullName evidence="11">C2H2-type domain-containing protein</fullName>
    </recommendedName>
</protein>